<dbReference type="EMBL" id="JAOPKA010000029">
    <property type="protein sequence ID" value="MCU4744458.1"/>
    <property type="molecule type" value="Genomic_DNA"/>
</dbReference>
<dbReference type="Proteomes" id="UP001321018">
    <property type="component" value="Unassembled WGS sequence"/>
</dbReference>
<dbReference type="Gene3D" id="3.30.450.20">
    <property type="entry name" value="PAS domain"/>
    <property type="match status" value="1"/>
</dbReference>
<dbReference type="RefSeq" id="WP_338006266.1">
    <property type="nucleotide sequence ID" value="NZ_JAOPKA010000029.1"/>
</dbReference>
<evidence type="ECO:0000313" key="3">
    <source>
        <dbReference type="EMBL" id="MCU4975845.1"/>
    </source>
</evidence>
<name>A0AAP3E444_9EURY</name>
<dbReference type="InterPro" id="IPR000014">
    <property type="entry name" value="PAS"/>
</dbReference>
<sequence length="175" mass="20232">MTDTDERLLSKSFDDLKVNIILYVPETDEIISIISRKKRLFDCIRAAVDGEEQEFEWQIKRAAGELIWVHACLNNTTFGRSTSVIAKIRDITEYKARERRLHLLSRVVRHNLRNETNVLLVYADRLKSAIENETLEEEVETFLEIAIEIGTLSDSIQQVEEIAEPDAIERSLTDL</sequence>
<dbReference type="InterPro" id="IPR000700">
    <property type="entry name" value="PAS-assoc_C"/>
</dbReference>
<comment type="caution">
    <text evidence="2">The sequence shown here is derived from an EMBL/GenBank/DDBJ whole genome shotgun (WGS) entry which is preliminary data.</text>
</comment>
<dbReference type="PROSITE" id="PS50113">
    <property type="entry name" value="PAC"/>
    <property type="match status" value="1"/>
</dbReference>
<dbReference type="AlphaFoldDB" id="A0AAP3E444"/>
<dbReference type="InterPro" id="IPR035965">
    <property type="entry name" value="PAS-like_dom_sf"/>
</dbReference>
<evidence type="ECO:0000313" key="2">
    <source>
        <dbReference type="EMBL" id="MCU4744458.1"/>
    </source>
</evidence>
<evidence type="ECO:0000313" key="5">
    <source>
        <dbReference type="Proteomes" id="UP001321018"/>
    </source>
</evidence>
<organism evidence="2 5">
    <name type="scientific">Natronoglomus mannanivorans</name>
    <dbReference type="NCBI Taxonomy" id="2979990"/>
    <lineage>
        <taxon>Archaea</taxon>
        <taxon>Methanobacteriati</taxon>
        <taxon>Methanobacteriota</taxon>
        <taxon>Stenosarchaea group</taxon>
        <taxon>Halobacteria</taxon>
        <taxon>Halobacteriales</taxon>
        <taxon>Natrialbaceae</taxon>
        <taxon>Natronoglomus</taxon>
    </lineage>
</organism>
<evidence type="ECO:0000259" key="1">
    <source>
        <dbReference type="PROSITE" id="PS50113"/>
    </source>
</evidence>
<reference evidence="2 4" key="1">
    <citation type="submission" date="2022-09" db="EMBL/GenBank/DDBJ databases">
        <title>Enrichment on poylsaccharides allowed isolation of novel metabolic and taxonomic groups of Haloarchaea.</title>
        <authorList>
            <person name="Sorokin D.Y."/>
            <person name="Elcheninov A.G."/>
            <person name="Khizhniak T.V."/>
            <person name="Kolganova T.V."/>
            <person name="Kublanov I.V."/>
        </authorList>
    </citation>
    <scope>NUCLEOTIDE SEQUENCE</scope>
    <source>
        <strain evidence="3 4">AArc-m2/3/4</strain>
        <strain evidence="2">AArc-xg1-1</strain>
    </source>
</reference>
<dbReference type="SUPFAM" id="SSF55785">
    <property type="entry name" value="PYP-like sensor domain (PAS domain)"/>
    <property type="match status" value="1"/>
</dbReference>
<evidence type="ECO:0000313" key="4">
    <source>
        <dbReference type="Proteomes" id="UP001320972"/>
    </source>
</evidence>
<protein>
    <submittedName>
        <fullName evidence="2">PAS domain S-box protein</fullName>
    </submittedName>
</protein>
<proteinExistence type="predicted"/>
<dbReference type="NCBIfam" id="TIGR00229">
    <property type="entry name" value="sensory_box"/>
    <property type="match status" value="1"/>
</dbReference>
<keyword evidence="4" id="KW-1185">Reference proteome</keyword>
<gene>
    <name evidence="3" type="ORF">OB955_24500</name>
    <name evidence="2" type="ORF">OB960_24095</name>
</gene>
<dbReference type="EMBL" id="JAOPKB010000026">
    <property type="protein sequence ID" value="MCU4975845.1"/>
    <property type="molecule type" value="Genomic_DNA"/>
</dbReference>
<accession>A0AAP3E444</accession>
<dbReference type="Proteomes" id="UP001320972">
    <property type="component" value="Unassembled WGS sequence"/>
</dbReference>
<feature type="domain" description="PAC" evidence="1">
    <location>
        <begin position="53"/>
        <end position="103"/>
    </location>
</feature>